<evidence type="ECO:0000313" key="2">
    <source>
        <dbReference type="Proteomes" id="UP000030762"/>
    </source>
</evidence>
<evidence type="ECO:0000313" key="1">
    <source>
        <dbReference type="EMBL" id="EQC33972.1"/>
    </source>
</evidence>
<name>T0RUG4_SAPDV</name>
<dbReference type="OMA" id="DGDDMCA"/>
<dbReference type="EMBL" id="JH767157">
    <property type="protein sequence ID" value="EQC33972.1"/>
    <property type="molecule type" value="Genomic_DNA"/>
</dbReference>
<organism evidence="1 2">
    <name type="scientific">Saprolegnia diclina (strain VS20)</name>
    <dbReference type="NCBI Taxonomy" id="1156394"/>
    <lineage>
        <taxon>Eukaryota</taxon>
        <taxon>Sar</taxon>
        <taxon>Stramenopiles</taxon>
        <taxon>Oomycota</taxon>
        <taxon>Saprolegniomycetes</taxon>
        <taxon>Saprolegniales</taxon>
        <taxon>Saprolegniaceae</taxon>
        <taxon>Saprolegnia</taxon>
    </lineage>
</organism>
<dbReference type="InParanoid" id="T0RUG4"/>
<dbReference type="VEuPathDB" id="FungiDB:SDRG_08651"/>
<reference evidence="1 2" key="1">
    <citation type="submission" date="2012-04" db="EMBL/GenBank/DDBJ databases">
        <title>The Genome Sequence of Saprolegnia declina VS20.</title>
        <authorList>
            <consortium name="The Broad Institute Genome Sequencing Platform"/>
            <person name="Russ C."/>
            <person name="Nusbaum C."/>
            <person name="Tyler B."/>
            <person name="van West P."/>
            <person name="Dieguez-Uribeondo J."/>
            <person name="de Bruijn I."/>
            <person name="Tripathy S."/>
            <person name="Jiang R."/>
            <person name="Young S.K."/>
            <person name="Zeng Q."/>
            <person name="Gargeya S."/>
            <person name="Fitzgerald M."/>
            <person name="Haas B."/>
            <person name="Abouelleil A."/>
            <person name="Alvarado L."/>
            <person name="Arachchi H.M."/>
            <person name="Berlin A."/>
            <person name="Chapman S.B."/>
            <person name="Goldberg J."/>
            <person name="Griggs A."/>
            <person name="Gujja S."/>
            <person name="Hansen M."/>
            <person name="Howarth C."/>
            <person name="Imamovic A."/>
            <person name="Larimer J."/>
            <person name="McCowen C."/>
            <person name="Montmayeur A."/>
            <person name="Murphy C."/>
            <person name="Neiman D."/>
            <person name="Pearson M."/>
            <person name="Priest M."/>
            <person name="Roberts A."/>
            <person name="Saif S."/>
            <person name="Shea T."/>
            <person name="Sisk P."/>
            <person name="Sykes S."/>
            <person name="Wortman J."/>
            <person name="Nusbaum C."/>
            <person name="Birren B."/>
        </authorList>
    </citation>
    <scope>NUCLEOTIDE SEQUENCE [LARGE SCALE GENOMIC DNA]</scope>
    <source>
        <strain evidence="1 2">VS20</strain>
    </source>
</reference>
<gene>
    <name evidence="1" type="ORF">SDRG_08651</name>
</gene>
<dbReference type="AlphaFoldDB" id="T0RUG4"/>
<proteinExistence type="predicted"/>
<dbReference type="GeneID" id="19949378"/>
<keyword evidence="2" id="KW-1185">Reference proteome</keyword>
<accession>T0RUG4</accession>
<sequence length="159" mass="17185">MPSDRFHKFLEARQLVLHSASGVGVLAAPHLSLRAYKARNAAPSLWKGMSRVATGATVDRLRSILGAKDDDRFASVVVDARLDVPIAIHADAPDVAESYTHATRGLKPVAFPPLTHALPHALAHRRAYDEHILELRREIDAAAGFHDVATSSSEVPTTS</sequence>
<dbReference type="Proteomes" id="UP000030762">
    <property type="component" value="Unassembled WGS sequence"/>
</dbReference>
<dbReference type="OrthoDB" id="74833at2759"/>
<dbReference type="RefSeq" id="XP_008612767.1">
    <property type="nucleotide sequence ID" value="XM_008614545.1"/>
</dbReference>
<protein>
    <submittedName>
        <fullName evidence="1">Uncharacterized protein</fullName>
    </submittedName>
</protein>